<evidence type="ECO:0000256" key="2">
    <source>
        <dbReference type="ARBA" id="ARBA00023015"/>
    </source>
</evidence>
<keyword evidence="6" id="KW-0812">Transmembrane</keyword>
<evidence type="ECO:0000256" key="6">
    <source>
        <dbReference type="SAM" id="Phobius"/>
    </source>
</evidence>
<name>A0A078JEJ4_BRANA</name>
<keyword evidence="6" id="KW-0472">Membrane</keyword>
<evidence type="ECO:0000256" key="1">
    <source>
        <dbReference type="ARBA" id="ARBA00004123"/>
    </source>
</evidence>
<keyword evidence="8" id="KW-1185">Reference proteome</keyword>
<dbReference type="PANTHER" id="PTHR34269">
    <property type="entry name" value="TRANSCRIPTION FACTOR B3-DOMAIN FAMILY-RELATED"/>
    <property type="match status" value="1"/>
</dbReference>
<evidence type="ECO:0000256" key="4">
    <source>
        <dbReference type="ARBA" id="ARBA00023163"/>
    </source>
</evidence>
<feature type="transmembrane region" description="Helical" evidence="6">
    <location>
        <begin position="128"/>
        <end position="150"/>
    </location>
</feature>
<dbReference type="AlphaFoldDB" id="A0A078JEJ4"/>
<dbReference type="GO" id="GO:0005634">
    <property type="term" value="C:nucleus"/>
    <property type="evidence" value="ECO:0007669"/>
    <property type="project" value="UniProtKB-SubCell"/>
</dbReference>
<evidence type="ECO:0000313" key="8">
    <source>
        <dbReference type="Proteomes" id="UP000028999"/>
    </source>
</evidence>
<keyword evidence="3" id="KW-0238">DNA-binding</keyword>
<accession>A0A078JEJ4</accession>
<evidence type="ECO:0000256" key="3">
    <source>
        <dbReference type="ARBA" id="ARBA00023125"/>
    </source>
</evidence>
<dbReference type="InterPro" id="IPR015300">
    <property type="entry name" value="DNA-bd_pseudobarrel_sf"/>
</dbReference>
<keyword evidence="6" id="KW-1133">Transmembrane helix</keyword>
<dbReference type="STRING" id="3708.A0A078JEJ4"/>
<dbReference type="InterPro" id="IPR051442">
    <property type="entry name" value="B3_domain"/>
</dbReference>
<proteinExistence type="predicted"/>
<dbReference type="GO" id="GO:0003677">
    <property type="term" value="F:DNA binding"/>
    <property type="evidence" value="ECO:0007669"/>
    <property type="project" value="UniProtKB-KW"/>
</dbReference>
<evidence type="ECO:0000313" key="7">
    <source>
        <dbReference type="EMBL" id="CDY63663.1"/>
    </source>
</evidence>
<dbReference type="Proteomes" id="UP000028999">
    <property type="component" value="Unassembled WGS sequence"/>
</dbReference>
<reference evidence="7 8" key="1">
    <citation type="journal article" date="2014" name="Science">
        <title>Plant genetics. Early allopolyploid evolution in the post-Neolithic Brassica napus oilseed genome.</title>
        <authorList>
            <person name="Chalhoub B."/>
            <person name="Denoeud F."/>
            <person name="Liu S."/>
            <person name="Parkin I.A."/>
            <person name="Tang H."/>
            <person name="Wang X."/>
            <person name="Chiquet J."/>
            <person name="Belcram H."/>
            <person name="Tong C."/>
            <person name="Samans B."/>
            <person name="Correa M."/>
            <person name="Da Silva C."/>
            <person name="Just J."/>
            <person name="Falentin C."/>
            <person name="Koh C.S."/>
            <person name="Le Clainche I."/>
            <person name="Bernard M."/>
            <person name="Bento P."/>
            <person name="Noel B."/>
            <person name="Labadie K."/>
            <person name="Alberti A."/>
            <person name="Charles M."/>
            <person name="Arnaud D."/>
            <person name="Guo H."/>
            <person name="Daviaud C."/>
            <person name="Alamery S."/>
            <person name="Jabbari K."/>
            <person name="Zhao M."/>
            <person name="Edger P.P."/>
            <person name="Chelaifa H."/>
            <person name="Tack D."/>
            <person name="Lassalle G."/>
            <person name="Mestiri I."/>
            <person name="Schnel N."/>
            <person name="Le Paslier M.C."/>
            <person name="Fan G."/>
            <person name="Renault V."/>
            <person name="Bayer P.E."/>
            <person name="Golicz A.A."/>
            <person name="Manoli S."/>
            <person name="Lee T.H."/>
            <person name="Thi V.H."/>
            <person name="Chalabi S."/>
            <person name="Hu Q."/>
            <person name="Fan C."/>
            <person name="Tollenaere R."/>
            <person name="Lu Y."/>
            <person name="Battail C."/>
            <person name="Shen J."/>
            <person name="Sidebottom C.H."/>
            <person name="Wang X."/>
            <person name="Canaguier A."/>
            <person name="Chauveau A."/>
            <person name="Berard A."/>
            <person name="Deniot G."/>
            <person name="Guan M."/>
            <person name="Liu Z."/>
            <person name="Sun F."/>
            <person name="Lim Y.P."/>
            <person name="Lyons E."/>
            <person name="Town C.D."/>
            <person name="Bancroft I."/>
            <person name="Wang X."/>
            <person name="Meng J."/>
            <person name="Ma J."/>
            <person name="Pires J.C."/>
            <person name="King G.J."/>
            <person name="Brunel D."/>
            <person name="Delourme R."/>
            <person name="Renard M."/>
            <person name="Aury J.M."/>
            <person name="Adams K.L."/>
            <person name="Batley J."/>
            <person name="Snowdon R.J."/>
            <person name="Tost J."/>
            <person name="Edwards D."/>
            <person name="Zhou Y."/>
            <person name="Hua W."/>
            <person name="Sharpe A.G."/>
            <person name="Paterson A.H."/>
            <person name="Guan C."/>
            <person name="Wincker P."/>
        </authorList>
    </citation>
    <scope>NUCLEOTIDE SEQUENCE [LARGE SCALE GENOMIC DNA]</scope>
    <source>
        <strain evidence="8">cv. Darmor-bzh</strain>
    </source>
</reference>
<sequence length="151" mass="17909">MIKTMFYTFFRTKHQEENANNDQLLPQEIDIRPITPDPWDITKNLSPHEVWYGGKLQLPMLYIKATILRHIPDVMYLAHMSIIAHFDVKVNDLDTNTVHTLSFWKDIHEDNFATSETWIEEFVKRRSLVAGMVICMYWVFNVNMLCFSVLE</sequence>
<protein>
    <submittedName>
        <fullName evidence="7">BnaC02g48470D protein</fullName>
    </submittedName>
</protein>
<dbReference type="PANTHER" id="PTHR34269:SF5">
    <property type="entry name" value="GENOME ASSEMBLY, CHROMOSOME: A02"/>
    <property type="match status" value="1"/>
</dbReference>
<dbReference type="Gramene" id="CDY63663">
    <property type="protein sequence ID" value="CDY63663"/>
    <property type="gene ID" value="GSBRNA2T00039522001"/>
</dbReference>
<keyword evidence="5" id="KW-0539">Nucleus</keyword>
<dbReference type="Gene3D" id="2.40.330.10">
    <property type="entry name" value="DNA-binding pseudobarrel domain"/>
    <property type="match status" value="1"/>
</dbReference>
<dbReference type="PaxDb" id="3708-A0A078JEJ4"/>
<evidence type="ECO:0000256" key="5">
    <source>
        <dbReference type="ARBA" id="ARBA00023242"/>
    </source>
</evidence>
<comment type="subcellular location">
    <subcellularLocation>
        <location evidence="1">Nucleus</location>
    </subcellularLocation>
</comment>
<gene>
    <name evidence="7" type="primary">BnaC02g48470D</name>
    <name evidence="7" type="ORF">GSBRNA2T00039522001</name>
</gene>
<keyword evidence="2" id="KW-0805">Transcription regulation</keyword>
<dbReference type="EMBL" id="LK034334">
    <property type="protein sequence ID" value="CDY63663.1"/>
    <property type="molecule type" value="Genomic_DNA"/>
</dbReference>
<organism evidence="7 8">
    <name type="scientific">Brassica napus</name>
    <name type="common">Rape</name>
    <dbReference type="NCBI Taxonomy" id="3708"/>
    <lineage>
        <taxon>Eukaryota</taxon>
        <taxon>Viridiplantae</taxon>
        <taxon>Streptophyta</taxon>
        <taxon>Embryophyta</taxon>
        <taxon>Tracheophyta</taxon>
        <taxon>Spermatophyta</taxon>
        <taxon>Magnoliopsida</taxon>
        <taxon>eudicotyledons</taxon>
        <taxon>Gunneridae</taxon>
        <taxon>Pentapetalae</taxon>
        <taxon>rosids</taxon>
        <taxon>malvids</taxon>
        <taxon>Brassicales</taxon>
        <taxon>Brassicaceae</taxon>
        <taxon>Brassiceae</taxon>
        <taxon>Brassica</taxon>
    </lineage>
</organism>
<keyword evidence="4" id="KW-0804">Transcription</keyword>